<protein>
    <submittedName>
        <fullName evidence="1">Uncharacterized protein</fullName>
    </submittedName>
</protein>
<dbReference type="EMBL" id="LAZR01025950">
    <property type="protein sequence ID" value="KKL70262.1"/>
    <property type="molecule type" value="Genomic_DNA"/>
</dbReference>
<sequence>MRGKDCAPIKVGNLNPINGHHDFKPSDKKNVCHTCGFGEGSSWHD</sequence>
<organism evidence="1">
    <name type="scientific">marine sediment metagenome</name>
    <dbReference type="NCBI Taxonomy" id="412755"/>
    <lineage>
        <taxon>unclassified sequences</taxon>
        <taxon>metagenomes</taxon>
        <taxon>ecological metagenomes</taxon>
    </lineage>
</organism>
<reference evidence="1" key="1">
    <citation type="journal article" date="2015" name="Nature">
        <title>Complex archaea that bridge the gap between prokaryotes and eukaryotes.</title>
        <authorList>
            <person name="Spang A."/>
            <person name="Saw J.H."/>
            <person name="Jorgensen S.L."/>
            <person name="Zaremba-Niedzwiedzka K."/>
            <person name="Martijn J."/>
            <person name="Lind A.E."/>
            <person name="van Eijk R."/>
            <person name="Schleper C."/>
            <person name="Guy L."/>
            <person name="Ettema T.J."/>
        </authorList>
    </citation>
    <scope>NUCLEOTIDE SEQUENCE</scope>
</reference>
<accession>A0A0F9H4S1</accession>
<proteinExistence type="predicted"/>
<gene>
    <name evidence="1" type="ORF">LCGC14_2106650</name>
</gene>
<dbReference type="AlphaFoldDB" id="A0A0F9H4S1"/>
<evidence type="ECO:0000313" key="1">
    <source>
        <dbReference type="EMBL" id="KKL70262.1"/>
    </source>
</evidence>
<name>A0A0F9H4S1_9ZZZZ</name>
<comment type="caution">
    <text evidence="1">The sequence shown here is derived from an EMBL/GenBank/DDBJ whole genome shotgun (WGS) entry which is preliminary data.</text>
</comment>